<evidence type="ECO:0000313" key="2">
    <source>
        <dbReference type="EMBL" id="AOM39768.1"/>
    </source>
</evidence>
<feature type="domain" description="Group II intron maturase-specific" evidence="1">
    <location>
        <begin position="22"/>
        <end position="71"/>
    </location>
</feature>
<keyword evidence="3" id="KW-1185">Reference proteome</keyword>
<reference evidence="2 3" key="1">
    <citation type="submission" date="2016-06" db="EMBL/GenBank/DDBJ databases">
        <title>Bacterial characters and pathogenicity of Xenorhabdus hominickii from an entomopathogenic nematode, Steinernema monticolum.</title>
        <authorList>
            <person name="Park Y."/>
            <person name="Kim Y."/>
        </authorList>
    </citation>
    <scope>NUCLEOTIDE SEQUENCE [LARGE SCALE GENOMIC DNA]</scope>
    <source>
        <strain evidence="2 3">ANU1</strain>
    </source>
</reference>
<sequence>MGYTFRPRKSVSKGGEFSVNFLEAMARWLNPMLRGWVGYYGRFYRSAMDCVAKHINLHLAKWVIRKYKRVHDSLAQAYEWLDRIRSAKPSLFAHWEICTRC</sequence>
<accession>A0ABN4S0L7</accession>
<evidence type="ECO:0000313" key="3">
    <source>
        <dbReference type="Proteomes" id="UP000094600"/>
    </source>
</evidence>
<organism evidence="2 3">
    <name type="scientific">Xenorhabdus hominickii</name>
    <dbReference type="NCBI Taxonomy" id="351679"/>
    <lineage>
        <taxon>Bacteria</taxon>
        <taxon>Pseudomonadati</taxon>
        <taxon>Pseudomonadota</taxon>
        <taxon>Gammaproteobacteria</taxon>
        <taxon>Enterobacterales</taxon>
        <taxon>Morganellaceae</taxon>
        <taxon>Xenorhabdus</taxon>
    </lineage>
</organism>
<dbReference type="EMBL" id="CP016176">
    <property type="protein sequence ID" value="AOM39768.1"/>
    <property type="molecule type" value="Genomic_DNA"/>
</dbReference>
<evidence type="ECO:0000259" key="1">
    <source>
        <dbReference type="Pfam" id="PF08388"/>
    </source>
</evidence>
<protein>
    <recommendedName>
        <fullName evidence="1">Group II intron maturase-specific domain-containing protein</fullName>
    </recommendedName>
</protein>
<dbReference type="Pfam" id="PF08388">
    <property type="entry name" value="GIIM"/>
    <property type="match status" value="1"/>
</dbReference>
<gene>
    <name evidence="2" type="ORF">A9255_03750</name>
</gene>
<name>A0ABN4S0L7_XENHO</name>
<dbReference type="InterPro" id="IPR013597">
    <property type="entry name" value="Mat_intron_G2"/>
</dbReference>
<proteinExistence type="predicted"/>
<dbReference type="Proteomes" id="UP000094600">
    <property type="component" value="Chromosome"/>
</dbReference>